<comment type="caution">
    <text evidence="10">The sequence shown here is derived from an EMBL/GenBank/DDBJ whole genome shotgun (WGS) entry which is preliminary data.</text>
</comment>
<dbReference type="PANTHER" id="PTHR47637:SF1">
    <property type="entry name" value="CHAPERONE SURA"/>
    <property type="match status" value="1"/>
</dbReference>
<dbReference type="EMBL" id="AVPS01000011">
    <property type="protein sequence ID" value="KGM50815.1"/>
    <property type="molecule type" value="Genomic_DNA"/>
</dbReference>
<evidence type="ECO:0000259" key="9">
    <source>
        <dbReference type="PROSITE" id="PS50198"/>
    </source>
</evidence>
<accession>A0A0A0EKK2</accession>
<comment type="catalytic activity">
    <reaction evidence="7">
        <text>[protein]-peptidylproline (omega=180) = [protein]-peptidylproline (omega=0)</text>
        <dbReference type="Rhea" id="RHEA:16237"/>
        <dbReference type="Rhea" id="RHEA-COMP:10747"/>
        <dbReference type="Rhea" id="RHEA-COMP:10748"/>
        <dbReference type="ChEBI" id="CHEBI:83833"/>
        <dbReference type="ChEBI" id="CHEBI:83834"/>
        <dbReference type="EC" id="5.2.1.8"/>
    </reaction>
</comment>
<evidence type="ECO:0000256" key="1">
    <source>
        <dbReference type="ARBA" id="ARBA00022729"/>
    </source>
</evidence>
<evidence type="ECO:0000256" key="6">
    <source>
        <dbReference type="ARBA" id="ARBA00023235"/>
    </source>
</evidence>
<dbReference type="PROSITE" id="PS50198">
    <property type="entry name" value="PPIC_PPIASE_2"/>
    <property type="match status" value="2"/>
</dbReference>
<dbReference type="GO" id="GO:0050821">
    <property type="term" value="P:protein stabilization"/>
    <property type="evidence" value="ECO:0007669"/>
    <property type="project" value="InterPro"/>
</dbReference>
<keyword evidence="1 7" id="KW-0732">Signal</keyword>
<comment type="domain">
    <text evidence="7">The PPIase activity resides only in the second parvulin domain. The N-terminal region and the C-terminal tail are necessary and sufficient for the chaperone activity of SurA. The PPIase activity is dispensable for SurA to function as a chaperone. The N-terminal region and the C-terminal tail are also required for porin recognition.</text>
</comment>
<dbReference type="InterPro" id="IPR023034">
    <property type="entry name" value="PPIase_SurA"/>
</dbReference>
<comment type="function">
    <text evidence="7">Chaperone involved in the correct folding and assembly of outer membrane proteins. Recognizes specific patterns of aromatic residues and the orientation of their side chains, which are found more frequently in integral outer membrane proteins. May act in both early periplasmic and late outer membrane-associated steps of protein maturation.</text>
</comment>
<organism evidence="10 11">
    <name type="scientific">Lysobacter concretionis Ko07 = DSM 16239</name>
    <dbReference type="NCBI Taxonomy" id="1122185"/>
    <lineage>
        <taxon>Bacteria</taxon>
        <taxon>Pseudomonadati</taxon>
        <taxon>Pseudomonadota</taxon>
        <taxon>Gammaproteobacteria</taxon>
        <taxon>Lysobacterales</taxon>
        <taxon>Lysobacteraceae</taxon>
        <taxon>Novilysobacter</taxon>
    </lineage>
</organism>
<keyword evidence="5 7" id="KW-0143">Chaperone</keyword>
<dbReference type="AlphaFoldDB" id="A0A0A0EKK2"/>
<feature type="region of interest" description="Disordered" evidence="8">
    <location>
        <begin position="326"/>
        <end position="345"/>
    </location>
</feature>
<dbReference type="RefSeq" id="WP_036195872.1">
    <property type="nucleotide sequence ID" value="NZ_AVPS01000011.1"/>
</dbReference>
<dbReference type="HAMAP" id="MF_01183">
    <property type="entry name" value="Chaperone_SurA"/>
    <property type="match status" value="1"/>
</dbReference>
<evidence type="ECO:0000256" key="4">
    <source>
        <dbReference type="ARBA" id="ARBA00023110"/>
    </source>
</evidence>
<dbReference type="GO" id="GO:0042277">
    <property type="term" value="F:peptide binding"/>
    <property type="evidence" value="ECO:0007669"/>
    <property type="project" value="InterPro"/>
</dbReference>
<dbReference type="eggNOG" id="COG0760">
    <property type="taxonomic scope" value="Bacteria"/>
</dbReference>
<dbReference type="PANTHER" id="PTHR47637">
    <property type="entry name" value="CHAPERONE SURA"/>
    <property type="match status" value="1"/>
</dbReference>
<dbReference type="EC" id="5.2.1.8" evidence="7"/>
<dbReference type="InterPro" id="IPR000297">
    <property type="entry name" value="PPIase_PpiC"/>
</dbReference>
<dbReference type="InterPro" id="IPR027304">
    <property type="entry name" value="Trigger_fact/SurA_dom_sf"/>
</dbReference>
<dbReference type="Gene3D" id="3.10.50.40">
    <property type="match status" value="2"/>
</dbReference>
<evidence type="ECO:0000256" key="3">
    <source>
        <dbReference type="ARBA" id="ARBA00022764"/>
    </source>
</evidence>
<dbReference type="Pfam" id="PF09312">
    <property type="entry name" value="SurA_N"/>
    <property type="match status" value="1"/>
</dbReference>
<feature type="chain" id="PRO_5008983644" description="Chaperone SurA" evidence="7">
    <location>
        <begin position="21"/>
        <end position="442"/>
    </location>
</feature>
<feature type="signal peptide" evidence="7">
    <location>
        <begin position="1"/>
        <end position="20"/>
    </location>
</feature>
<dbReference type="SUPFAM" id="SSF54534">
    <property type="entry name" value="FKBP-like"/>
    <property type="match status" value="2"/>
</dbReference>
<evidence type="ECO:0000256" key="7">
    <source>
        <dbReference type="HAMAP-Rule" id="MF_01183"/>
    </source>
</evidence>
<feature type="domain" description="PpiC" evidence="9">
    <location>
        <begin position="169"/>
        <end position="271"/>
    </location>
</feature>
<dbReference type="PROSITE" id="PS01096">
    <property type="entry name" value="PPIC_PPIASE_1"/>
    <property type="match status" value="1"/>
</dbReference>
<name>A0A0A0EKK2_9GAMM</name>
<dbReference type="InterPro" id="IPR015391">
    <property type="entry name" value="SurA_N"/>
</dbReference>
<dbReference type="GO" id="GO:0043165">
    <property type="term" value="P:Gram-negative-bacterium-type cell outer membrane assembly"/>
    <property type="evidence" value="ECO:0007669"/>
    <property type="project" value="InterPro"/>
</dbReference>
<sequence precursor="true">MKKLLASLLVGAFLIAPAYAQQLAPIDGIAVVVDEDVILQSELDRAVANIRSQYAGRTEQLPPPGVLERQVAERLVLLKLQVARAKSTGVRVSDQEVDQTIGAIAAQNQMNVDQLTAQLARDGTSMPQFRDSIRDELLVQRLRQRLAQTQISVSDAEVDAALAAQQGAGSQYHLAHILVALPEGATPEQIATAQSKIEGVRDLIQRGEMDFAAAAVRYSDSPNALEGGDLGWRSADEIPSAFADMVKGMRPGQVTEPIRGPSGFQLLQVVESRDAAQAGPSLVTQYQASHILIRADDPANVAKAKAKADTLHARLVGGADFAALARENSEDPSSKSRGGDLGWFTQDQFGPDFGSQVAALSDGGISAPFRTQAGWHIVKRTGSRQADVGDESQRAQIRETIGRRKLEDEWNRFLREMRGEAFVDFRTGAADAEQADSTTNGN</sequence>
<dbReference type="GO" id="GO:0006457">
    <property type="term" value="P:protein folding"/>
    <property type="evidence" value="ECO:0007669"/>
    <property type="project" value="UniProtKB-UniRule"/>
</dbReference>
<dbReference type="InterPro" id="IPR050280">
    <property type="entry name" value="OMP_Chaperone_SurA"/>
</dbReference>
<dbReference type="GO" id="GO:0003755">
    <property type="term" value="F:peptidyl-prolyl cis-trans isomerase activity"/>
    <property type="evidence" value="ECO:0007669"/>
    <property type="project" value="UniProtKB-UniRule"/>
</dbReference>
<dbReference type="Proteomes" id="UP000030017">
    <property type="component" value="Unassembled WGS sequence"/>
</dbReference>
<evidence type="ECO:0000256" key="2">
    <source>
        <dbReference type="ARBA" id="ARBA00022737"/>
    </source>
</evidence>
<protein>
    <recommendedName>
        <fullName evidence="7">Chaperone SurA</fullName>
    </recommendedName>
    <alternativeName>
        <fullName evidence="7">Peptidyl-prolyl cis-trans isomerase SurA</fullName>
        <shortName evidence="7">PPIase SurA</shortName>
        <ecNumber evidence="7">5.2.1.8</ecNumber>
    </alternativeName>
    <alternativeName>
        <fullName evidence="7">Rotamase SurA</fullName>
    </alternativeName>
</protein>
<keyword evidence="2 7" id="KW-0677">Repeat</keyword>
<dbReference type="STRING" id="1122185.N792_03165"/>
<evidence type="ECO:0000313" key="10">
    <source>
        <dbReference type="EMBL" id="KGM50815.1"/>
    </source>
</evidence>
<keyword evidence="3 7" id="KW-0574">Periplasm</keyword>
<dbReference type="InterPro" id="IPR046357">
    <property type="entry name" value="PPIase_dom_sf"/>
</dbReference>
<keyword evidence="11" id="KW-1185">Reference proteome</keyword>
<reference evidence="10 11" key="1">
    <citation type="submission" date="2013-08" db="EMBL/GenBank/DDBJ databases">
        <title>Genome sequencing of Lysobacter.</title>
        <authorList>
            <person name="Zhang S."/>
            <person name="Wang G."/>
        </authorList>
    </citation>
    <scope>NUCLEOTIDE SEQUENCE [LARGE SCALE GENOMIC DNA]</scope>
    <source>
        <strain evidence="10 11">Ko07</strain>
    </source>
</reference>
<proteinExistence type="inferred from homology"/>
<dbReference type="Pfam" id="PF00639">
    <property type="entry name" value="Rotamase"/>
    <property type="match status" value="2"/>
</dbReference>
<dbReference type="GO" id="GO:0030288">
    <property type="term" value="C:outer membrane-bounded periplasmic space"/>
    <property type="evidence" value="ECO:0007669"/>
    <property type="project" value="InterPro"/>
</dbReference>
<evidence type="ECO:0000313" key="11">
    <source>
        <dbReference type="Proteomes" id="UP000030017"/>
    </source>
</evidence>
<dbReference type="Gene3D" id="1.10.4030.10">
    <property type="entry name" value="Porin chaperone SurA, peptide-binding domain"/>
    <property type="match status" value="1"/>
</dbReference>
<keyword evidence="6 7" id="KW-0413">Isomerase</keyword>
<evidence type="ECO:0000256" key="5">
    <source>
        <dbReference type="ARBA" id="ARBA00023186"/>
    </source>
</evidence>
<feature type="domain" description="PpiC" evidence="9">
    <location>
        <begin position="283"/>
        <end position="382"/>
    </location>
</feature>
<dbReference type="SUPFAM" id="SSF109998">
    <property type="entry name" value="Triger factor/SurA peptide-binding domain-like"/>
    <property type="match status" value="1"/>
</dbReference>
<dbReference type="InterPro" id="IPR023058">
    <property type="entry name" value="PPIase_PpiC_CS"/>
</dbReference>
<evidence type="ECO:0000256" key="8">
    <source>
        <dbReference type="SAM" id="MobiDB-lite"/>
    </source>
</evidence>
<dbReference type="OrthoDB" id="14196at2"/>
<comment type="subcellular location">
    <subcellularLocation>
        <location evidence="7">Periplasm</location>
    </subcellularLocation>
    <text evidence="7">Is capable of associating with the outer membrane.</text>
</comment>
<dbReference type="GO" id="GO:0051082">
    <property type="term" value="F:unfolded protein binding"/>
    <property type="evidence" value="ECO:0007669"/>
    <property type="project" value="UniProtKB-UniRule"/>
</dbReference>
<feature type="compositionally biased region" description="Basic and acidic residues" evidence="8">
    <location>
        <begin position="327"/>
        <end position="338"/>
    </location>
</feature>
<gene>
    <name evidence="7" type="primary">surA</name>
    <name evidence="10" type="ORF">N792_03165</name>
</gene>
<keyword evidence="4 7" id="KW-0697">Rotamase</keyword>